<accession>A0A4D4KQ70</accession>
<evidence type="ECO:0008006" key="4">
    <source>
        <dbReference type="Google" id="ProtNLM"/>
    </source>
</evidence>
<comment type="caution">
    <text evidence="2">The sequence shown here is derived from an EMBL/GenBank/DDBJ whole genome shotgun (WGS) entry which is preliminary data.</text>
</comment>
<evidence type="ECO:0000313" key="3">
    <source>
        <dbReference type="Proteomes" id="UP000301309"/>
    </source>
</evidence>
<dbReference type="AlphaFoldDB" id="A0A4D4KQ70"/>
<name>A0A4D4KQ70_STRVO</name>
<dbReference type="EMBL" id="BJHW01000001">
    <property type="protein sequence ID" value="GDY50334.1"/>
    <property type="molecule type" value="Genomic_DNA"/>
</dbReference>
<sequence>MEPAEFLTAMDGHRQADPRMAIVLSAIKATVKGGIGKLRERPRGGGWRPGRPWPALQRPTWRPDIRAAVISKARINMHRKMLKTAAATGQYPVAVLSDCAVYPSDGPSPLDFLPHKGGKPLPGGFRIGVSPGMVKHEGTQTTLWAEGVREEHGDDLNLARYIKDGHVTAADNGE</sequence>
<evidence type="ECO:0000313" key="2">
    <source>
        <dbReference type="EMBL" id="GDY50334.1"/>
    </source>
</evidence>
<protein>
    <recommendedName>
        <fullName evidence="4">Transcriptional regulator</fullName>
    </recommendedName>
</protein>
<gene>
    <name evidence="2" type="ORF">SVIO_009570</name>
</gene>
<evidence type="ECO:0000256" key="1">
    <source>
        <dbReference type="SAM" id="MobiDB-lite"/>
    </source>
</evidence>
<proteinExistence type="predicted"/>
<organism evidence="2 3">
    <name type="scientific">Streptomyces violaceusniger</name>
    <dbReference type="NCBI Taxonomy" id="68280"/>
    <lineage>
        <taxon>Bacteria</taxon>
        <taxon>Bacillati</taxon>
        <taxon>Actinomycetota</taxon>
        <taxon>Actinomycetes</taxon>
        <taxon>Kitasatosporales</taxon>
        <taxon>Streptomycetaceae</taxon>
        <taxon>Streptomyces</taxon>
        <taxon>Streptomyces violaceusniger group</taxon>
    </lineage>
</organism>
<dbReference type="Proteomes" id="UP000301309">
    <property type="component" value="Unassembled WGS sequence"/>
</dbReference>
<reference evidence="2 3" key="1">
    <citation type="journal article" date="2020" name="Int. J. Syst. Evol. Microbiol.">
        <title>Reclassification of Streptomyces castelarensis and Streptomyces sporoclivatus as later heterotypic synonyms of Streptomyces antimycoticus.</title>
        <authorList>
            <person name="Komaki H."/>
            <person name="Tamura T."/>
        </authorList>
    </citation>
    <scope>NUCLEOTIDE SEQUENCE [LARGE SCALE GENOMIC DNA]</scope>
    <source>
        <strain evidence="2 3">NBRC 13459</strain>
    </source>
</reference>
<feature type="region of interest" description="Disordered" evidence="1">
    <location>
        <begin position="37"/>
        <end position="57"/>
    </location>
</feature>
<keyword evidence="3" id="KW-1185">Reference proteome</keyword>